<dbReference type="SMART" id="SM00796">
    <property type="entry name" value="AHS1"/>
    <property type="match status" value="1"/>
</dbReference>
<dbReference type="InterPro" id="IPR003833">
    <property type="entry name" value="CT_C_D"/>
</dbReference>
<dbReference type="InterPro" id="IPR010016">
    <property type="entry name" value="PxpB"/>
</dbReference>
<dbReference type="InterPro" id="IPR029000">
    <property type="entry name" value="Cyclophilin-like_dom_sf"/>
</dbReference>
<dbReference type="OrthoDB" id="9778567at2"/>
<dbReference type="PANTHER" id="PTHR34698:SF2">
    <property type="entry name" value="5-OXOPROLINASE SUBUNIT B"/>
    <property type="match status" value="1"/>
</dbReference>
<evidence type="ECO:0000256" key="1">
    <source>
        <dbReference type="ARBA" id="ARBA00022741"/>
    </source>
</evidence>
<dbReference type="Pfam" id="PF02682">
    <property type="entry name" value="CT_C_D"/>
    <property type="match status" value="1"/>
</dbReference>
<dbReference type="Proteomes" id="UP000321816">
    <property type="component" value="Chromosome"/>
</dbReference>
<reference evidence="5 6" key="1">
    <citation type="submission" date="2024-01" db="EMBL/GenBank/DDBJ databases">
        <title>Complete Genome Sequence of Alkalicoccus halolimnae BZ-SZ-XJ29T, a Moderately Halophilic Bacterium Isolated from a Salt Lake.</title>
        <authorList>
            <person name="Zhao B."/>
        </authorList>
    </citation>
    <scope>NUCLEOTIDE SEQUENCE [LARGE SCALE GENOMIC DNA]</scope>
    <source>
        <strain evidence="5 6">BZ-SZ-XJ29</strain>
    </source>
</reference>
<protein>
    <submittedName>
        <fullName evidence="5">5-oxoprolinase subunit PxpB</fullName>
        <ecNumber evidence="5">3.5.2.9</ecNumber>
    </submittedName>
</protein>
<dbReference type="PANTHER" id="PTHR34698">
    <property type="entry name" value="5-OXOPROLINASE SUBUNIT B"/>
    <property type="match status" value="1"/>
</dbReference>
<sequence>MIQPLGDSAVRVVFGKEISEQVHGKVRAFCRILEEMKPSGIIEWMPSYTAVTIFYDALHFSYKETEEWVKVLVKDLDSVETIPARTWSIPVCYEEEFAPDIEGVGERLGLHPNEIIDRHTKPLYTIFMLGFIPGFPYLGGMDSSIAAPRLEKPRSSVPAGSVGIAGEQTGIYSLTSPGGWRIIGRTPLKLYDRKKTLPVFLEAGDKLRFQAVTKQQFQEIQQKVEEGNFELERLRGEQR</sequence>
<organism evidence="5 6">
    <name type="scientific">Alkalicoccus halolimnae</name>
    <dbReference type="NCBI Taxonomy" id="1667239"/>
    <lineage>
        <taxon>Bacteria</taxon>
        <taxon>Bacillati</taxon>
        <taxon>Bacillota</taxon>
        <taxon>Bacilli</taxon>
        <taxon>Bacillales</taxon>
        <taxon>Bacillaceae</taxon>
        <taxon>Alkalicoccus</taxon>
    </lineage>
</organism>
<dbReference type="EMBL" id="CP144914">
    <property type="protein sequence ID" value="WWD79570.1"/>
    <property type="molecule type" value="Genomic_DNA"/>
</dbReference>
<dbReference type="RefSeq" id="WP_147803765.1">
    <property type="nucleotide sequence ID" value="NZ_CP144914.1"/>
</dbReference>
<dbReference type="NCBIfam" id="TIGR00370">
    <property type="entry name" value="5-oxoprolinase subunit PxpB"/>
    <property type="match status" value="1"/>
</dbReference>
<gene>
    <name evidence="5" type="primary">pxpB</name>
    <name evidence="5" type="ORF">FTX54_014385</name>
</gene>
<evidence type="ECO:0000313" key="5">
    <source>
        <dbReference type="EMBL" id="WWD79570.1"/>
    </source>
</evidence>
<dbReference type="KEGG" id="ahal:FTX54_014385"/>
<name>A0A5C7F8A2_9BACI</name>
<keyword evidence="3" id="KW-0067">ATP-binding</keyword>
<proteinExistence type="predicted"/>
<feature type="domain" description="Carboxyltransferase" evidence="4">
    <location>
        <begin position="2"/>
        <end position="201"/>
    </location>
</feature>
<dbReference type="SUPFAM" id="SSF50891">
    <property type="entry name" value="Cyclophilin-like"/>
    <property type="match status" value="1"/>
</dbReference>
<evidence type="ECO:0000259" key="4">
    <source>
        <dbReference type="SMART" id="SM00796"/>
    </source>
</evidence>
<dbReference type="EC" id="3.5.2.9" evidence="5"/>
<dbReference type="Gene3D" id="3.30.1360.40">
    <property type="match status" value="1"/>
</dbReference>
<evidence type="ECO:0000256" key="2">
    <source>
        <dbReference type="ARBA" id="ARBA00022801"/>
    </source>
</evidence>
<evidence type="ECO:0000313" key="6">
    <source>
        <dbReference type="Proteomes" id="UP000321816"/>
    </source>
</evidence>
<dbReference type="GO" id="GO:0005524">
    <property type="term" value="F:ATP binding"/>
    <property type="evidence" value="ECO:0007669"/>
    <property type="project" value="UniProtKB-KW"/>
</dbReference>
<accession>A0A5C7F8A2</accession>
<dbReference type="AlphaFoldDB" id="A0A5C7F8A2"/>
<dbReference type="GO" id="GO:0017168">
    <property type="term" value="F:5-oxoprolinase (ATP-hydrolyzing) activity"/>
    <property type="evidence" value="ECO:0007669"/>
    <property type="project" value="UniProtKB-EC"/>
</dbReference>
<dbReference type="Gene3D" id="2.40.100.10">
    <property type="entry name" value="Cyclophilin-like"/>
    <property type="match status" value="1"/>
</dbReference>
<keyword evidence="2 5" id="KW-0378">Hydrolase</keyword>
<keyword evidence="1" id="KW-0547">Nucleotide-binding</keyword>
<keyword evidence="6" id="KW-1185">Reference proteome</keyword>
<dbReference type="SUPFAM" id="SSF160467">
    <property type="entry name" value="PH0987 N-terminal domain-like"/>
    <property type="match status" value="1"/>
</dbReference>
<evidence type="ECO:0000256" key="3">
    <source>
        <dbReference type="ARBA" id="ARBA00022840"/>
    </source>
</evidence>